<dbReference type="OrthoDB" id="9815897at2"/>
<dbReference type="STRING" id="1703345.A3860_27210"/>
<dbReference type="RefSeq" id="WP_081148601.1">
    <property type="nucleotide sequence ID" value="NZ_LVYD01000049.1"/>
</dbReference>
<evidence type="ECO:0008006" key="4">
    <source>
        <dbReference type="Google" id="ProtNLM"/>
    </source>
</evidence>
<evidence type="ECO:0000313" key="3">
    <source>
        <dbReference type="Proteomes" id="UP000192796"/>
    </source>
</evidence>
<keyword evidence="1" id="KW-1133">Transmembrane helix</keyword>
<proteinExistence type="predicted"/>
<dbReference type="Proteomes" id="UP000192796">
    <property type="component" value="Unassembled WGS sequence"/>
</dbReference>
<evidence type="ECO:0000313" key="2">
    <source>
        <dbReference type="EMBL" id="OQP62701.1"/>
    </source>
</evidence>
<reference evidence="2 3" key="1">
    <citation type="submission" date="2016-03" db="EMBL/GenBank/DDBJ databases">
        <title>Niastella vici sp. nov., isolated from farmland soil.</title>
        <authorList>
            <person name="Chen L."/>
            <person name="Wang D."/>
            <person name="Yang S."/>
            <person name="Wang G."/>
        </authorList>
    </citation>
    <scope>NUCLEOTIDE SEQUENCE [LARGE SCALE GENOMIC DNA]</scope>
    <source>
        <strain evidence="2 3">DJ57</strain>
    </source>
</reference>
<feature type="transmembrane region" description="Helical" evidence="1">
    <location>
        <begin position="12"/>
        <end position="30"/>
    </location>
</feature>
<protein>
    <recommendedName>
        <fullName evidence="4">DUF2752 domain-containing protein</fullName>
    </recommendedName>
</protein>
<evidence type="ECO:0000256" key="1">
    <source>
        <dbReference type="SAM" id="Phobius"/>
    </source>
</evidence>
<comment type="caution">
    <text evidence="2">The sequence shown here is derived from an EMBL/GenBank/DDBJ whole genome shotgun (WGS) entry which is preliminary data.</text>
</comment>
<dbReference type="Pfam" id="PF10825">
    <property type="entry name" value="DUF2752"/>
    <property type="match status" value="1"/>
</dbReference>
<accession>A0A1V9FWH0</accession>
<sequence length="112" mass="12734">MNFRYYFTIAKLALIVITPIVLLCLPGDYFDHGGISLCVSKLLFHQECPACGMTRACQHLIHFQFEEAFSYNMMSFIVLPLLGVVWIQWGLKEYKIFKALNKKRASLAAGVA</sequence>
<keyword evidence="1" id="KW-0812">Transmembrane</keyword>
<gene>
    <name evidence="2" type="ORF">A3860_27210</name>
</gene>
<keyword evidence="3" id="KW-1185">Reference proteome</keyword>
<keyword evidence="1" id="KW-0472">Membrane</keyword>
<dbReference type="EMBL" id="LVYD01000049">
    <property type="protein sequence ID" value="OQP62701.1"/>
    <property type="molecule type" value="Genomic_DNA"/>
</dbReference>
<organism evidence="2 3">
    <name type="scientific">Niastella vici</name>
    <dbReference type="NCBI Taxonomy" id="1703345"/>
    <lineage>
        <taxon>Bacteria</taxon>
        <taxon>Pseudomonadati</taxon>
        <taxon>Bacteroidota</taxon>
        <taxon>Chitinophagia</taxon>
        <taxon>Chitinophagales</taxon>
        <taxon>Chitinophagaceae</taxon>
        <taxon>Niastella</taxon>
    </lineage>
</organism>
<dbReference type="AlphaFoldDB" id="A0A1V9FWH0"/>
<feature type="transmembrane region" description="Helical" evidence="1">
    <location>
        <begin position="69"/>
        <end position="91"/>
    </location>
</feature>
<name>A0A1V9FWH0_9BACT</name>
<dbReference type="InterPro" id="IPR021215">
    <property type="entry name" value="DUF2752"/>
</dbReference>